<dbReference type="PANTHER" id="PTHR37984">
    <property type="entry name" value="PROTEIN CBG26694"/>
    <property type="match status" value="1"/>
</dbReference>
<gene>
    <name evidence="6" type="ORF">ILUMI_11778</name>
</gene>
<dbReference type="EMBL" id="VTPC01007050">
    <property type="protein sequence ID" value="KAF2894392.1"/>
    <property type="molecule type" value="Genomic_DNA"/>
</dbReference>
<dbReference type="OrthoDB" id="6777461at2759"/>
<feature type="region of interest" description="Disordered" evidence="5">
    <location>
        <begin position="1"/>
        <end position="37"/>
    </location>
</feature>
<keyword evidence="1" id="KW-0808">Transferase</keyword>
<keyword evidence="3" id="KW-0540">Nuclease</keyword>
<evidence type="ECO:0000256" key="1">
    <source>
        <dbReference type="ARBA" id="ARBA00022679"/>
    </source>
</evidence>
<evidence type="ECO:0000256" key="4">
    <source>
        <dbReference type="ARBA" id="ARBA00022759"/>
    </source>
</evidence>
<evidence type="ECO:0000256" key="3">
    <source>
        <dbReference type="ARBA" id="ARBA00022722"/>
    </source>
</evidence>
<dbReference type="Gene3D" id="2.40.70.10">
    <property type="entry name" value="Acid Proteases"/>
    <property type="match status" value="1"/>
</dbReference>
<dbReference type="InterPro" id="IPR021109">
    <property type="entry name" value="Peptidase_aspartic_dom_sf"/>
</dbReference>
<evidence type="ECO:0000313" key="7">
    <source>
        <dbReference type="Proteomes" id="UP000801492"/>
    </source>
</evidence>
<dbReference type="SUPFAM" id="SSF56672">
    <property type="entry name" value="DNA/RNA polymerases"/>
    <property type="match status" value="1"/>
</dbReference>
<organism evidence="6 7">
    <name type="scientific">Ignelater luminosus</name>
    <name type="common">Cucubano</name>
    <name type="synonym">Pyrophorus luminosus</name>
    <dbReference type="NCBI Taxonomy" id="2038154"/>
    <lineage>
        <taxon>Eukaryota</taxon>
        <taxon>Metazoa</taxon>
        <taxon>Ecdysozoa</taxon>
        <taxon>Arthropoda</taxon>
        <taxon>Hexapoda</taxon>
        <taxon>Insecta</taxon>
        <taxon>Pterygota</taxon>
        <taxon>Neoptera</taxon>
        <taxon>Endopterygota</taxon>
        <taxon>Coleoptera</taxon>
        <taxon>Polyphaga</taxon>
        <taxon>Elateriformia</taxon>
        <taxon>Elateroidea</taxon>
        <taxon>Elateridae</taxon>
        <taxon>Agrypninae</taxon>
        <taxon>Pyrophorini</taxon>
        <taxon>Ignelater</taxon>
    </lineage>
</organism>
<comment type="caution">
    <text evidence="6">The sequence shown here is derived from an EMBL/GenBank/DDBJ whole genome shotgun (WGS) entry which is preliminary data.</text>
</comment>
<accession>A0A8K0CZV9</accession>
<dbReference type="GO" id="GO:0071897">
    <property type="term" value="P:DNA biosynthetic process"/>
    <property type="evidence" value="ECO:0007669"/>
    <property type="project" value="UniProtKB-ARBA"/>
</dbReference>
<name>A0A8K0CZV9_IGNLU</name>
<dbReference type="AlphaFoldDB" id="A0A8K0CZV9"/>
<dbReference type="InterPro" id="IPR043128">
    <property type="entry name" value="Rev_trsase/Diguanyl_cyclase"/>
</dbReference>
<keyword evidence="4" id="KW-0378">Hydrolase</keyword>
<keyword evidence="7" id="KW-1185">Reference proteome</keyword>
<dbReference type="PANTHER" id="PTHR37984:SF5">
    <property type="entry name" value="PROTEIN NYNRIN-LIKE"/>
    <property type="match status" value="1"/>
</dbReference>
<dbReference type="InterPro" id="IPR050951">
    <property type="entry name" value="Retrovirus_Pol_polyprotein"/>
</dbReference>
<dbReference type="GO" id="GO:0016779">
    <property type="term" value="F:nucleotidyltransferase activity"/>
    <property type="evidence" value="ECO:0007669"/>
    <property type="project" value="UniProtKB-KW"/>
</dbReference>
<dbReference type="InterPro" id="IPR043502">
    <property type="entry name" value="DNA/RNA_pol_sf"/>
</dbReference>
<reference evidence="6" key="1">
    <citation type="submission" date="2019-08" db="EMBL/GenBank/DDBJ databases">
        <title>The genome of the North American firefly Photinus pyralis.</title>
        <authorList>
            <consortium name="Photinus pyralis genome working group"/>
            <person name="Fallon T.R."/>
            <person name="Sander Lower S.E."/>
            <person name="Weng J.-K."/>
        </authorList>
    </citation>
    <scope>NUCLEOTIDE SEQUENCE</scope>
    <source>
        <strain evidence="6">TRF0915ILg1</strain>
        <tissue evidence="6">Whole body</tissue>
    </source>
</reference>
<keyword evidence="2" id="KW-0548">Nucleotidyltransferase</keyword>
<evidence type="ECO:0000256" key="5">
    <source>
        <dbReference type="SAM" id="MobiDB-lite"/>
    </source>
</evidence>
<evidence type="ECO:0000256" key="2">
    <source>
        <dbReference type="ARBA" id="ARBA00022695"/>
    </source>
</evidence>
<keyword evidence="4" id="KW-0255">Endonuclease</keyword>
<protein>
    <submittedName>
        <fullName evidence="6">Uncharacterized protein</fullName>
    </submittedName>
</protein>
<dbReference type="Gene3D" id="3.30.70.270">
    <property type="match status" value="1"/>
</dbReference>
<proteinExistence type="predicted"/>
<dbReference type="GO" id="GO:0004519">
    <property type="term" value="F:endonuclease activity"/>
    <property type="evidence" value="ECO:0007669"/>
    <property type="project" value="UniProtKB-KW"/>
</dbReference>
<evidence type="ECO:0000313" key="6">
    <source>
        <dbReference type="EMBL" id="KAF2894392.1"/>
    </source>
</evidence>
<sequence>MYQVQRSFGKREVPTQNSRKAAGQVIKKESKGDNGVGKNEGSEALCFVCGKSNRSCAYCKYKNFVCTSCKTKGHLGVVCKKSSKDKNHCLEEVNDFIEMFNLSCSRVNPIYIDCKVDDLPFKMKVDTGAGVNCMPFDVYTKHFSSKPLSDTSSKLKMPVSYAYRDATNKELDRLLREGNSINYLEHIISAKGLEKDLDKVSDILKCPEPRNVTEPRAFCGMVNYYLRFVLNISKQLKPLYSLCKKDKPFNWSPNCDKAFELAKQEDSTVSFDESLKPYSLRQSELYLKDIIMWGYRVIVSFKLRESLLKELHAKRATIENDGACQELPNSVTHYVPVVLPAVPRTSVSEISNKSDSSDQGADPWVRKLKFAEKERDKYKQKAAEGLNIIRQVKRSHKMQKNASTKTPSKVKKKVKMFEAGQTVLVKDYRNQNSPIRAEATITEVLGNKNYLCQLGNGRVWIKSNQKKWNGLNLKTGLPIGTRGDYRQ</sequence>
<dbReference type="Proteomes" id="UP000801492">
    <property type="component" value="Unassembled WGS sequence"/>
</dbReference>